<accession>A0A7S2V6F4</accession>
<keyword evidence="7 8" id="KW-0472">Membrane</keyword>
<comment type="similarity">
    <text evidence="2 9">Belongs to the mitochondrial carrier (TC 2.A.29) family.</text>
</comment>
<keyword evidence="4 8" id="KW-0812">Transmembrane</keyword>
<keyword evidence="10" id="KW-0732">Signal</keyword>
<dbReference type="PROSITE" id="PS50920">
    <property type="entry name" value="SOLCAR"/>
    <property type="match status" value="3"/>
</dbReference>
<evidence type="ECO:0000256" key="2">
    <source>
        <dbReference type="ARBA" id="ARBA00006375"/>
    </source>
</evidence>
<dbReference type="Gene3D" id="1.50.40.10">
    <property type="entry name" value="Mitochondrial carrier domain"/>
    <property type="match status" value="1"/>
</dbReference>
<sequence>MALIRFLCVLFFLSFVFTGNSASVKVLKSASISSGTANADYAQAPAVSFQARSWFINLIDGFKNGCASGLASACAKTILQPLDTIKTVQQANQVGMFAAGSQVMQRGGFKALYSGLGVTVVGSAPSSAVYFGTYHCCRRWFDGLGLQKSVSILASAGIGNTVASCLRAPYELVKQRLQYGMYPNTWTALTSIVRDEGVQGFFMSSGLKIQMARDIPYAMMTLLVYETLQDYVKKKHPRLLENGKKVWVDLAIGGIAGGVGTWMTNPMDVVKTRIMTAAVGPQGPPLVTTTANKILAEEGLLGFYRGAVPRLLHRIPANAVFFPFYECFRDLLGIKR</sequence>
<dbReference type="SUPFAM" id="SSF103506">
    <property type="entry name" value="Mitochondrial carrier"/>
    <property type="match status" value="1"/>
</dbReference>
<proteinExistence type="inferred from homology"/>
<feature type="signal peptide" evidence="10">
    <location>
        <begin position="1"/>
        <end position="22"/>
    </location>
</feature>
<evidence type="ECO:0000256" key="5">
    <source>
        <dbReference type="ARBA" id="ARBA00022737"/>
    </source>
</evidence>
<organism evidence="11">
    <name type="scientific">Fibrocapsa japonica</name>
    <dbReference type="NCBI Taxonomy" id="94617"/>
    <lineage>
        <taxon>Eukaryota</taxon>
        <taxon>Sar</taxon>
        <taxon>Stramenopiles</taxon>
        <taxon>Ochrophyta</taxon>
        <taxon>Raphidophyceae</taxon>
        <taxon>Chattonellales</taxon>
        <taxon>Chattonellaceae</taxon>
        <taxon>Fibrocapsa</taxon>
    </lineage>
</organism>
<feature type="repeat" description="Solcar" evidence="8">
    <location>
        <begin position="244"/>
        <end position="331"/>
    </location>
</feature>
<dbReference type="PRINTS" id="PR00926">
    <property type="entry name" value="MITOCARRIER"/>
</dbReference>
<evidence type="ECO:0000256" key="10">
    <source>
        <dbReference type="SAM" id="SignalP"/>
    </source>
</evidence>
<keyword evidence="3 9" id="KW-0813">Transport</keyword>
<evidence type="ECO:0000256" key="9">
    <source>
        <dbReference type="RuleBase" id="RU000488"/>
    </source>
</evidence>
<name>A0A7S2V6F4_9STRA</name>
<feature type="chain" id="PRO_5030572422" description="Mitochondrial carrier protein" evidence="10">
    <location>
        <begin position="23"/>
        <end position="336"/>
    </location>
</feature>
<dbReference type="InterPro" id="IPR018108">
    <property type="entry name" value="MCP_transmembrane"/>
</dbReference>
<evidence type="ECO:0000256" key="3">
    <source>
        <dbReference type="ARBA" id="ARBA00022448"/>
    </source>
</evidence>
<feature type="repeat" description="Solcar" evidence="8">
    <location>
        <begin position="147"/>
        <end position="231"/>
    </location>
</feature>
<comment type="subcellular location">
    <subcellularLocation>
        <location evidence="1">Membrane</location>
        <topology evidence="1">Multi-pass membrane protein</topology>
    </subcellularLocation>
</comment>
<reference evidence="11" key="1">
    <citation type="submission" date="2021-01" db="EMBL/GenBank/DDBJ databases">
        <authorList>
            <person name="Corre E."/>
            <person name="Pelletier E."/>
            <person name="Niang G."/>
            <person name="Scheremetjew M."/>
            <person name="Finn R."/>
            <person name="Kale V."/>
            <person name="Holt S."/>
            <person name="Cochrane G."/>
            <person name="Meng A."/>
            <person name="Brown T."/>
            <person name="Cohen L."/>
        </authorList>
    </citation>
    <scope>NUCLEOTIDE SEQUENCE</scope>
    <source>
        <strain evidence="11">CCMP1661</strain>
    </source>
</reference>
<protein>
    <recommendedName>
        <fullName evidence="12">Mitochondrial carrier protein</fullName>
    </recommendedName>
</protein>
<evidence type="ECO:0000256" key="4">
    <source>
        <dbReference type="ARBA" id="ARBA00022692"/>
    </source>
</evidence>
<evidence type="ECO:0000256" key="8">
    <source>
        <dbReference type="PROSITE-ProRule" id="PRU00282"/>
    </source>
</evidence>
<dbReference type="GO" id="GO:0016020">
    <property type="term" value="C:membrane"/>
    <property type="evidence" value="ECO:0007669"/>
    <property type="project" value="UniProtKB-SubCell"/>
</dbReference>
<dbReference type="Pfam" id="PF00153">
    <property type="entry name" value="Mito_carr"/>
    <property type="match status" value="3"/>
</dbReference>
<evidence type="ECO:0000256" key="7">
    <source>
        <dbReference type="ARBA" id="ARBA00023136"/>
    </source>
</evidence>
<dbReference type="AlphaFoldDB" id="A0A7S2V6F4"/>
<gene>
    <name evidence="11" type="ORF">FJAP1339_LOCUS12250</name>
</gene>
<evidence type="ECO:0000313" key="11">
    <source>
        <dbReference type="EMBL" id="CAD9875280.1"/>
    </source>
</evidence>
<feature type="repeat" description="Solcar" evidence="8">
    <location>
        <begin position="59"/>
        <end position="140"/>
    </location>
</feature>
<dbReference type="EMBL" id="HBHR01023833">
    <property type="protein sequence ID" value="CAD9875280.1"/>
    <property type="molecule type" value="Transcribed_RNA"/>
</dbReference>
<dbReference type="InterPro" id="IPR023395">
    <property type="entry name" value="MCP_dom_sf"/>
</dbReference>
<evidence type="ECO:0000256" key="6">
    <source>
        <dbReference type="ARBA" id="ARBA00022989"/>
    </source>
</evidence>
<evidence type="ECO:0000256" key="1">
    <source>
        <dbReference type="ARBA" id="ARBA00004141"/>
    </source>
</evidence>
<dbReference type="PANTHER" id="PTHR45667">
    <property type="entry name" value="S-ADENOSYLMETHIONINE MITOCHONDRIAL CARRIER PROTEIN"/>
    <property type="match status" value="1"/>
</dbReference>
<dbReference type="InterPro" id="IPR002067">
    <property type="entry name" value="MCP"/>
</dbReference>
<evidence type="ECO:0008006" key="12">
    <source>
        <dbReference type="Google" id="ProtNLM"/>
    </source>
</evidence>
<keyword evidence="5" id="KW-0677">Repeat</keyword>
<dbReference type="GO" id="GO:0055085">
    <property type="term" value="P:transmembrane transport"/>
    <property type="evidence" value="ECO:0007669"/>
    <property type="project" value="InterPro"/>
</dbReference>
<keyword evidence="6" id="KW-1133">Transmembrane helix</keyword>